<gene>
    <name evidence="1" type="ORF">G3I21_30690</name>
</gene>
<evidence type="ECO:0000313" key="2">
    <source>
        <dbReference type="Proteomes" id="UP000470520"/>
    </source>
</evidence>
<dbReference type="RefSeq" id="WP_164195391.1">
    <property type="nucleotide sequence ID" value="NZ_JAAGMR010000345.1"/>
</dbReference>
<name>A0A7K3R1U8_9ACTN</name>
<comment type="caution">
    <text evidence="1">The sequence shown here is derived from an EMBL/GenBank/DDBJ whole genome shotgun (WGS) entry which is preliminary data.</text>
</comment>
<evidence type="ECO:0000313" key="1">
    <source>
        <dbReference type="EMBL" id="NEB96001.1"/>
    </source>
</evidence>
<proteinExistence type="predicted"/>
<sequence>MSNSAAAAILTTADLSEAIRAVRTLLTWADADQAEVDFEGVIRSRDTLTRVRRVLPDLEWRAEAGERHGSSEAGDDPADWLPVQVFDWSRPPACAEPFIEALGPDSAAAVRWDLDAWRPVPEAGLVGISQKYAYLTLSVHSRDLYQEEPSGDHTVHVHVRDRDGDHTDRVHWLAGQVGGRFTGRVQGAPL</sequence>
<protein>
    <submittedName>
        <fullName evidence="1">Uncharacterized protein</fullName>
    </submittedName>
</protein>
<dbReference type="Proteomes" id="UP000470520">
    <property type="component" value="Unassembled WGS sequence"/>
</dbReference>
<accession>A0A7K3R1U8</accession>
<dbReference type="EMBL" id="JAAGMR010000345">
    <property type="protein sequence ID" value="NEB96001.1"/>
    <property type="molecule type" value="Genomic_DNA"/>
</dbReference>
<dbReference type="AlphaFoldDB" id="A0A7K3R1U8"/>
<organism evidence="1 2">
    <name type="scientific">Streptomyces bauhiniae</name>
    <dbReference type="NCBI Taxonomy" id="2340725"/>
    <lineage>
        <taxon>Bacteria</taxon>
        <taxon>Bacillati</taxon>
        <taxon>Actinomycetota</taxon>
        <taxon>Actinomycetes</taxon>
        <taxon>Kitasatosporales</taxon>
        <taxon>Streptomycetaceae</taxon>
        <taxon>Streptomyces</taxon>
    </lineage>
</organism>
<reference evidence="1 2" key="1">
    <citation type="submission" date="2020-01" db="EMBL/GenBank/DDBJ databases">
        <title>Insect and environment-associated Actinomycetes.</title>
        <authorList>
            <person name="Currrie C."/>
            <person name="Chevrette M."/>
            <person name="Carlson C."/>
            <person name="Stubbendieck R."/>
            <person name="Wendt-Pienkowski E."/>
        </authorList>
    </citation>
    <scope>NUCLEOTIDE SEQUENCE [LARGE SCALE GENOMIC DNA]</scope>
    <source>
        <strain evidence="1 2">SID7754</strain>
    </source>
</reference>